<dbReference type="GO" id="GO:0005829">
    <property type="term" value="C:cytosol"/>
    <property type="evidence" value="ECO:0007669"/>
    <property type="project" value="TreeGrafter"/>
</dbReference>
<dbReference type="InterPro" id="IPR014710">
    <property type="entry name" value="RmlC-like_jellyroll"/>
</dbReference>
<dbReference type="CDD" id="cd17574">
    <property type="entry name" value="REC_OmpR"/>
    <property type="match status" value="1"/>
</dbReference>
<dbReference type="Pfam" id="PF00072">
    <property type="entry name" value="Response_reg"/>
    <property type="match status" value="1"/>
</dbReference>
<evidence type="ECO:0000259" key="8">
    <source>
        <dbReference type="PROSITE" id="PS50110"/>
    </source>
</evidence>
<dbReference type="PROSITE" id="PS50110">
    <property type="entry name" value="RESPONSE_REGULATORY"/>
    <property type="match status" value="1"/>
</dbReference>
<accession>A0AAP2GLF9</accession>
<keyword evidence="2" id="KW-0902">Two-component regulatory system</keyword>
<dbReference type="InterPro" id="IPR018490">
    <property type="entry name" value="cNMP-bd_dom_sf"/>
</dbReference>
<feature type="modified residue" description="4-aspartylphosphate" evidence="6">
    <location>
        <position position="53"/>
    </location>
</feature>
<evidence type="ECO:0000256" key="3">
    <source>
        <dbReference type="ARBA" id="ARBA00023015"/>
    </source>
</evidence>
<dbReference type="GO" id="GO:0000156">
    <property type="term" value="F:phosphorelay response regulator activity"/>
    <property type="evidence" value="ECO:0007669"/>
    <property type="project" value="TreeGrafter"/>
</dbReference>
<dbReference type="InterPro" id="IPR001789">
    <property type="entry name" value="Sig_transdc_resp-reg_receiver"/>
</dbReference>
<dbReference type="SUPFAM" id="SSF46785">
    <property type="entry name" value="Winged helix' DNA-binding domain"/>
    <property type="match status" value="1"/>
</dbReference>
<dbReference type="InterPro" id="IPR012318">
    <property type="entry name" value="HTH_CRP"/>
</dbReference>
<dbReference type="InterPro" id="IPR000595">
    <property type="entry name" value="cNMP-bd_dom"/>
</dbReference>
<evidence type="ECO:0000313" key="10">
    <source>
        <dbReference type="EMBL" id="MBT1700356.1"/>
    </source>
</evidence>
<organism evidence="10 11">
    <name type="scientific">Chryseosolibacter histidini</name>
    <dbReference type="NCBI Taxonomy" id="2782349"/>
    <lineage>
        <taxon>Bacteria</taxon>
        <taxon>Pseudomonadati</taxon>
        <taxon>Bacteroidota</taxon>
        <taxon>Cytophagia</taxon>
        <taxon>Cytophagales</taxon>
        <taxon>Chryseotaleaceae</taxon>
        <taxon>Chryseosolibacter</taxon>
    </lineage>
</organism>
<keyword evidence="1 6" id="KW-0597">Phosphoprotein</keyword>
<evidence type="ECO:0000256" key="5">
    <source>
        <dbReference type="ARBA" id="ARBA00023163"/>
    </source>
</evidence>
<dbReference type="PANTHER" id="PTHR48111:SF4">
    <property type="entry name" value="DNA-BINDING DUAL TRANSCRIPTIONAL REGULATOR OMPR"/>
    <property type="match status" value="1"/>
</dbReference>
<dbReference type="Pfam" id="PF13545">
    <property type="entry name" value="HTH_Crp_2"/>
    <property type="match status" value="1"/>
</dbReference>
<dbReference type="SMART" id="SM00419">
    <property type="entry name" value="HTH_CRP"/>
    <property type="match status" value="1"/>
</dbReference>
<evidence type="ECO:0000256" key="1">
    <source>
        <dbReference type="ARBA" id="ARBA00022553"/>
    </source>
</evidence>
<dbReference type="Gene3D" id="3.40.50.2300">
    <property type="match status" value="1"/>
</dbReference>
<proteinExistence type="predicted"/>
<dbReference type="InterPro" id="IPR036390">
    <property type="entry name" value="WH_DNA-bd_sf"/>
</dbReference>
<dbReference type="GO" id="GO:0000976">
    <property type="term" value="F:transcription cis-regulatory region binding"/>
    <property type="evidence" value="ECO:0007669"/>
    <property type="project" value="TreeGrafter"/>
</dbReference>
<keyword evidence="4" id="KW-0238">DNA-binding</keyword>
<dbReference type="Proteomes" id="UP001319200">
    <property type="component" value="Unassembled WGS sequence"/>
</dbReference>
<keyword evidence="3" id="KW-0805">Transcription regulation</keyword>
<feature type="domain" description="HTH crp-type" evidence="9">
    <location>
        <begin position="274"/>
        <end position="343"/>
    </location>
</feature>
<dbReference type="Pfam" id="PF00027">
    <property type="entry name" value="cNMP_binding"/>
    <property type="match status" value="1"/>
</dbReference>
<keyword evidence="11" id="KW-1185">Reference proteome</keyword>
<dbReference type="PANTHER" id="PTHR48111">
    <property type="entry name" value="REGULATOR OF RPOS"/>
    <property type="match status" value="1"/>
</dbReference>
<dbReference type="InterPro" id="IPR036388">
    <property type="entry name" value="WH-like_DNA-bd_sf"/>
</dbReference>
<dbReference type="Gene3D" id="2.60.120.10">
    <property type="entry name" value="Jelly Rolls"/>
    <property type="match status" value="1"/>
</dbReference>
<gene>
    <name evidence="10" type="ORF">KK083_25945</name>
</gene>
<dbReference type="InterPro" id="IPR039420">
    <property type="entry name" value="WalR-like"/>
</dbReference>
<dbReference type="PROSITE" id="PS50042">
    <property type="entry name" value="CNMP_BINDING_3"/>
    <property type="match status" value="1"/>
</dbReference>
<dbReference type="InterPro" id="IPR011006">
    <property type="entry name" value="CheY-like_superfamily"/>
</dbReference>
<dbReference type="RefSeq" id="WP_254168924.1">
    <property type="nucleotide sequence ID" value="NZ_JAHESF010000039.1"/>
</dbReference>
<dbReference type="PRINTS" id="PR00034">
    <property type="entry name" value="HTHCRP"/>
</dbReference>
<dbReference type="GO" id="GO:0032993">
    <property type="term" value="C:protein-DNA complex"/>
    <property type="evidence" value="ECO:0007669"/>
    <property type="project" value="TreeGrafter"/>
</dbReference>
<dbReference type="PROSITE" id="PS51063">
    <property type="entry name" value="HTH_CRP_2"/>
    <property type="match status" value="1"/>
</dbReference>
<evidence type="ECO:0000259" key="7">
    <source>
        <dbReference type="PROSITE" id="PS50042"/>
    </source>
</evidence>
<protein>
    <submittedName>
        <fullName evidence="10">Response regulator</fullName>
    </submittedName>
</protein>
<comment type="caution">
    <text evidence="10">The sequence shown here is derived from an EMBL/GenBank/DDBJ whole genome shotgun (WGS) entry which is preliminary data.</text>
</comment>
<dbReference type="EMBL" id="JAHESF010000039">
    <property type="protein sequence ID" value="MBT1700356.1"/>
    <property type="molecule type" value="Genomic_DNA"/>
</dbReference>
<evidence type="ECO:0000256" key="2">
    <source>
        <dbReference type="ARBA" id="ARBA00023012"/>
    </source>
</evidence>
<dbReference type="SMART" id="SM00448">
    <property type="entry name" value="REC"/>
    <property type="match status" value="1"/>
</dbReference>
<dbReference type="AlphaFoldDB" id="A0AAP2GLF9"/>
<evidence type="ECO:0000259" key="9">
    <source>
        <dbReference type="PROSITE" id="PS51063"/>
    </source>
</evidence>
<reference evidence="10 11" key="1">
    <citation type="submission" date="2021-05" db="EMBL/GenBank/DDBJ databases">
        <title>A Polyphasic approach of four new species of the genus Ohtaekwangia: Ohtaekwangia histidinii sp. nov., Ohtaekwangia cretensis sp. nov., Ohtaekwangia indiensis sp. nov., Ohtaekwangia reichenbachii sp. nov. from diverse environment.</title>
        <authorList>
            <person name="Octaviana S."/>
        </authorList>
    </citation>
    <scope>NUCLEOTIDE SEQUENCE [LARGE SCALE GENOMIC DNA]</scope>
    <source>
        <strain evidence="10 11">PWU4</strain>
    </source>
</reference>
<dbReference type="SUPFAM" id="SSF52172">
    <property type="entry name" value="CheY-like"/>
    <property type="match status" value="1"/>
</dbReference>
<dbReference type="SUPFAM" id="SSF51206">
    <property type="entry name" value="cAMP-binding domain-like"/>
    <property type="match status" value="1"/>
</dbReference>
<sequence length="360" mass="40966">MKITILVIEDNAEMSENICSILGLAHYNVLSAPNGKAGIELAQQHHPDLILCDIMMPDLDGYGVLHILNSDPDMASIPFIFLTAKADKADMRTGMNLGADDYITKPFYGLDLLKVIEVRLRKSNYIKANYTNDMTSVTHLKDRVNELKNHKLFEHQHTRLFRKKEFIFMEGQSASDLFYIVRGRVKTYKVNYEGKELITGFHKGGDYLGYVSLVEDLPHIESAEVREDSEIAIIPKQDFLNKIYSSRDIAKMFIKMLSFNLIEAESRLLDIAYQSVRQRVAGALLKINDLYILNKKSVITITRKDISSMIGTATESLNRTLADFKEEGLIDIQGEGIRILDKSRLERNNKRPSHAPLLRV</sequence>
<dbReference type="SMART" id="SM00100">
    <property type="entry name" value="cNMP"/>
    <property type="match status" value="1"/>
</dbReference>
<evidence type="ECO:0000256" key="6">
    <source>
        <dbReference type="PROSITE-ProRule" id="PRU00169"/>
    </source>
</evidence>
<keyword evidence="5" id="KW-0804">Transcription</keyword>
<dbReference type="CDD" id="cd00038">
    <property type="entry name" value="CAP_ED"/>
    <property type="match status" value="1"/>
</dbReference>
<feature type="domain" description="Response regulatory" evidence="8">
    <location>
        <begin position="4"/>
        <end position="120"/>
    </location>
</feature>
<evidence type="ECO:0000256" key="4">
    <source>
        <dbReference type="ARBA" id="ARBA00023125"/>
    </source>
</evidence>
<evidence type="ECO:0000313" key="11">
    <source>
        <dbReference type="Proteomes" id="UP001319200"/>
    </source>
</evidence>
<feature type="domain" description="Cyclic nucleotide-binding" evidence="7">
    <location>
        <begin position="140"/>
        <end position="260"/>
    </location>
</feature>
<name>A0AAP2GLF9_9BACT</name>
<dbReference type="GO" id="GO:0006355">
    <property type="term" value="P:regulation of DNA-templated transcription"/>
    <property type="evidence" value="ECO:0007669"/>
    <property type="project" value="InterPro"/>
</dbReference>
<dbReference type="Gene3D" id="1.10.10.10">
    <property type="entry name" value="Winged helix-like DNA-binding domain superfamily/Winged helix DNA-binding domain"/>
    <property type="match status" value="1"/>
</dbReference>